<evidence type="ECO:0000313" key="1">
    <source>
        <dbReference type="EMBL" id="KXI28071.1"/>
    </source>
</evidence>
<organism evidence="1 2">
    <name type="scientific">Paraglaciecola hydrolytica</name>
    <dbReference type="NCBI Taxonomy" id="1799789"/>
    <lineage>
        <taxon>Bacteria</taxon>
        <taxon>Pseudomonadati</taxon>
        <taxon>Pseudomonadota</taxon>
        <taxon>Gammaproteobacteria</taxon>
        <taxon>Alteromonadales</taxon>
        <taxon>Alteromonadaceae</taxon>
        <taxon>Paraglaciecola</taxon>
    </lineage>
</organism>
<comment type="caution">
    <text evidence="1">The sequence shown here is derived from an EMBL/GenBank/DDBJ whole genome shotgun (WGS) entry which is preliminary data.</text>
</comment>
<dbReference type="RefSeq" id="WP_068378038.1">
    <property type="nucleotide sequence ID" value="NZ_LSNE01000007.1"/>
</dbReference>
<accession>A0A135ZYM7</accession>
<dbReference type="GO" id="GO:0000155">
    <property type="term" value="F:phosphorelay sensor kinase activity"/>
    <property type="evidence" value="ECO:0007669"/>
    <property type="project" value="InterPro"/>
</dbReference>
<protein>
    <submittedName>
        <fullName evidence="1">Histidine kinase</fullName>
    </submittedName>
</protein>
<keyword evidence="1" id="KW-0808">Transferase</keyword>
<dbReference type="InterPro" id="IPR036097">
    <property type="entry name" value="HisK_dim/P_sf"/>
</dbReference>
<dbReference type="SUPFAM" id="SSF47384">
    <property type="entry name" value="Homodimeric domain of signal transducing histidine kinase"/>
    <property type="match status" value="1"/>
</dbReference>
<gene>
    <name evidence="1" type="ORF">AX660_16935</name>
</gene>
<name>A0A135ZYM7_9ALTE</name>
<proteinExistence type="predicted"/>
<dbReference type="AlphaFoldDB" id="A0A135ZYM7"/>
<sequence>MTDNIKDLAQLVHDARGPLNKISMNAELVKLVLENDLPKEKALQALQAIIKNCQDCSTHLQAITALGKASK</sequence>
<dbReference type="STRING" id="1799789.AX660_16935"/>
<dbReference type="Proteomes" id="UP000070299">
    <property type="component" value="Unassembled WGS sequence"/>
</dbReference>
<keyword evidence="1" id="KW-0418">Kinase</keyword>
<dbReference type="OrthoDB" id="5704732at2"/>
<reference evidence="2" key="1">
    <citation type="submission" date="2016-02" db="EMBL/GenBank/DDBJ databases">
        <authorList>
            <person name="Schultz-Johansen M."/>
            <person name="Glaring M.A."/>
            <person name="Bech P.K."/>
            <person name="Stougaard P."/>
        </authorList>
    </citation>
    <scope>NUCLEOTIDE SEQUENCE [LARGE SCALE GENOMIC DNA]</scope>
    <source>
        <strain evidence="2">S66</strain>
    </source>
</reference>
<keyword evidence="2" id="KW-1185">Reference proteome</keyword>
<dbReference type="EMBL" id="LSNE01000007">
    <property type="protein sequence ID" value="KXI28071.1"/>
    <property type="molecule type" value="Genomic_DNA"/>
</dbReference>
<evidence type="ECO:0000313" key="2">
    <source>
        <dbReference type="Proteomes" id="UP000070299"/>
    </source>
</evidence>
<dbReference type="Gene3D" id="1.10.287.130">
    <property type="match status" value="1"/>
</dbReference>